<accession>A0ABV1UXD6</accession>
<evidence type="ECO:0000313" key="3">
    <source>
        <dbReference type="Proteomes" id="UP001445472"/>
    </source>
</evidence>
<feature type="region of interest" description="Disordered" evidence="1">
    <location>
        <begin position="40"/>
        <end position="94"/>
    </location>
</feature>
<gene>
    <name evidence="2" type="ORF">ABT276_19190</name>
</gene>
<dbReference type="EMBL" id="JBEPBX010000016">
    <property type="protein sequence ID" value="MER6615444.1"/>
    <property type="molecule type" value="Genomic_DNA"/>
</dbReference>
<reference evidence="2 3" key="1">
    <citation type="submission" date="2024-06" db="EMBL/GenBank/DDBJ databases">
        <title>The Natural Products Discovery Center: Release of the First 8490 Sequenced Strains for Exploring Actinobacteria Biosynthetic Diversity.</title>
        <authorList>
            <person name="Kalkreuter E."/>
            <person name="Kautsar S.A."/>
            <person name="Yang D."/>
            <person name="Bader C.D."/>
            <person name="Teijaro C.N."/>
            <person name="Fluegel L."/>
            <person name="Davis C.M."/>
            <person name="Simpson J.R."/>
            <person name="Lauterbach L."/>
            <person name="Steele A.D."/>
            <person name="Gui C."/>
            <person name="Meng S."/>
            <person name="Li G."/>
            <person name="Viehrig K."/>
            <person name="Ye F."/>
            <person name="Su P."/>
            <person name="Kiefer A.F."/>
            <person name="Nichols A."/>
            <person name="Cepeda A.J."/>
            <person name="Yan W."/>
            <person name="Fan B."/>
            <person name="Jiang Y."/>
            <person name="Adhikari A."/>
            <person name="Zheng C.-J."/>
            <person name="Schuster L."/>
            <person name="Cowan T.M."/>
            <person name="Smanski M.J."/>
            <person name="Chevrette M.G."/>
            <person name="De Carvalho L.P.S."/>
            <person name="Shen B."/>
        </authorList>
    </citation>
    <scope>NUCLEOTIDE SEQUENCE [LARGE SCALE GENOMIC DNA]</scope>
    <source>
        <strain evidence="2 3">NPDC000837</strain>
    </source>
</reference>
<sequence length="94" mass="9671">MIPGTAGAVALVAAVLLPTLLLGLVVALDRYEERLFSAHAARRHHAGRHSRPRGRRSAPGRGSSAPRRTAGAVPRSTTVGPPATIGSKPPAVTP</sequence>
<dbReference type="RefSeq" id="WP_351977016.1">
    <property type="nucleotide sequence ID" value="NZ_JBEPBX010000016.1"/>
</dbReference>
<organism evidence="2 3">
    <name type="scientific">Streptomyces xantholiticus</name>
    <dbReference type="NCBI Taxonomy" id="68285"/>
    <lineage>
        <taxon>Bacteria</taxon>
        <taxon>Bacillati</taxon>
        <taxon>Actinomycetota</taxon>
        <taxon>Actinomycetes</taxon>
        <taxon>Kitasatosporales</taxon>
        <taxon>Streptomycetaceae</taxon>
        <taxon>Streptomyces</taxon>
    </lineage>
</organism>
<evidence type="ECO:0000313" key="2">
    <source>
        <dbReference type="EMBL" id="MER6615444.1"/>
    </source>
</evidence>
<comment type="caution">
    <text evidence="2">The sequence shown here is derived from an EMBL/GenBank/DDBJ whole genome shotgun (WGS) entry which is preliminary data.</text>
</comment>
<proteinExistence type="predicted"/>
<feature type="compositionally biased region" description="Basic residues" evidence="1">
    <location>
        <begin position="40"/>
        <end position="58"/>
    </location>
</feature>
<name>A0ABV1UXD6_9ACTN</name>
<protein>
    <submittedName>
        <fullName evidence="2">Uncharacterized protein</fullName>
    </submittedName>
</protein>
<feature type="compositionally biased region" description="Low complexity" evidence="1">
    <location>
        <begin position="59"/>
        <end position="68"/>
    </location>
</feature>
<keyword evidence="3" id="KW-1185">Reference proteome</keyword>
<evidence type="ECO:0000256" key="1">
    <source>
        <dbReference type="SAM" id="MobiDB-lite"/>
    </source>
</evidence>
<dbReference type="Proteomes" id="UP001445472">
    <property type="component" value="Unassembled WGS sequence"/>
</dbReference>